<dbReference type="Pfam" id="PF01363">
    <property type="entry name" value="FYVE"/>
    <property type="match status" value="1"/>
</dbReference>
<name>A0ABD0YQH1_9HEMI</name>
<proteinExistence type="predicted"/>
<dbReference type="Gene3D" id="3.30.40.10">
    <property type="entry name" value="Zinc/RING finger domain, C3HC4 (zinc finger)"/>
    <property type="match status" value="1"/>
</dbReference>
<keyword evidence="1" id="KW-0479">Metal-binding</keyword>
<accession>A0ABD0YQH1</accession>
<dbReference type="InterPro" id="IPR051118">
    <property type="entry name" value="LST-2"/>
</dbReference>
<dbReference type="SUPFAM" id="SSF57903">
    <property type="entry name" value="FYVE/PHD zinc finger"/>
    <property type="match status" value="1"/>
</dbReference>
<reference evidence="6 7" key="1">
    <citation type="submission" date="2024-07" db="EMBL/GenBank/DDBJ databases">
        <title>Chromosome-level genome assembly of the water stick insect Ranatra chinensis (Heteroptera: Nepidae).</title>
        <authorList>
            <person name="Liu X."/>
        </authorList>
    </citation>
    <scope>NUCLEOTIDE SEQUENCE [LARGE SCALE GENOMIC DNA]</scope>
    <source>
        <strain evidence="6">Cailab_2021Rc</strain>
        <tissue evidence="6">Muscle</tissue>
    </source>
</reference>
<evidence type="ECO:0000256" key="4">
    <source>
        <dbReference type="SAM" id="MobiDB-lite"/>
    </source>
</evidence>
<keyword evidence="2" id="KW-0863">Zinc-finger</keyword>
<feature type="domain" description="FYVE zinc finger" evidence="5">
    <location>
        <begin position="674"/>
        <end position="726"/>
    </location>
</feature>
<evidence type="ECO:0000256" key="2">
    <source>
        <dbReference type="ARBA" id="ARBA00022771"/>
    </source>
</evidence>
<protein>
    <recommendedName>
        <fullName evidence="5">FYVE zinc finger domain-containing protein</fullName>
    </recommendedName>
</protein>
<evidence type="ECO:0000313" key="7">
    <source>
        <dbReference type="Proteomes" id="UP001558652"/>
    </source>
</evidence>
<keyword evidence="3" id="KW-0862">Zinc</keyword>
<evidence type="ECO:0000256" key="3">
    <source>
        <dbReference type="ARBA" id="ARBA00022833"/>
    </source>
</evidence>
<evidence type="ECO:0000256" key="1">
    <source>
        <dbReference type="ARBA" id="ARBA00022723"/>
    </source>
</evidence>
<feature type="compositionally biased region" description="Polar residues" evidence="4">
    <location>
        <begin position="389"/>
        <end position="406"/>
    </location>
</feature>
<dbReference type="PANTHER" id="PTHR46465:SF2">
    <property type="entry name" value="LATERAL SIGNALING TARGET PROTEIN 2 HOMOLOG"/>
    <property type="match status" value="1"/>
</dbReference>
<dbReference type="SMART" id="SM00064">
    <property type="entry name" value="FYVE"/>
    <property type="match status" value="1"/>
</dbReference>
<dbReference type="PANTHER" id="PTHR46465">
    <property type="entry name" value="LATERAL SIGNALING TARGET PROTEIN 2 HOMOLOG"/>
    <property type="match status" value="1"/>
</dbReference>
<dbReference type="AlphaFoldDB" id="A0ABD0YQH1"/>
<feature type="region of interest" description="Disordered" evidence="4">
    <location>
        <begin position="376"/>
        <end position="406"/>
    </location>
</feature>
<gene>
    <name evidence="6" type="ORF">AAG570_009916</name>
</gene>
<dbReference type="GO" id="GO:0008270">
    <property type="term" value="F:zinc ion binding"/>
    <property type="evidence" value="ECO:0007669"/>
    <property type="project" value="UniProtKB-KW"/>
</dbReference>
<comment type="caution">
    <text evidence="6">The sequence shown here is derived from an EMBL/GenBank/DDBJ whole genome shotgun (WGS) entry which is preliminary data.</text>
</comment>
<dbReference type="Proteomes" id="UP001558652">
    <property type="component" value="Unassembled WGS sequence"/>
</dbReference>
<dbReference type="InterPro" id="IPR013083">
    <property type="entry name" value="Znf_RING/FYVE/PHD"/>
</dbReference>
<dbReference type="EMBL" id="JBFDAA010000004">
    <property type="protein sequence ID" value="KAL1138225.1"/>
    <property type="molecule type" value="Genomic_DNA"/>
</dbReference>
<sequence>MSSVMDSLRKWFYKPRRDDTSHLAQFFYADEALNLVAAELDSFDGRKDPDRCTTLVNHLRQCQDKVIIVLTICNQIMDEMIPNERADRDFRVKFPDDVMQDNLAGQLWFGAECLAAGSSIMNRESESGAMRPLAKALTKALENVRNLLREAALRSVPYCSVAVLFDQQQEKLVESLMRFDRLLADFELAYVSAMVPVKSVQEYEMQQCVVVLFSETLQRALKIGLLTQEMVDQYDPALMFTIPRLAIVAGLLIYPHGPLSLTSPQTMSDMFRPFRTLLMKIRELLWTLTESELMALEKMLCSSEDSSIPTDCQKSVQEVKNNLDDTADWIPSDGVGFIPTDSTENSPSPQHISEEEFVDGHVPVGRAIIPHLVFMNQTPDNNERRNLPEQVTNGSETSRGPSTSSGDVWRFQVIPCECSFSRCPPGCDCSRSGDVRWSNTRTCTNRVGPSAPAEQFSQNVSNNNSSPTELVLTNSVNSSFNNNIENSISKSSANHDGLCTNGDTVMVLGVVTEERTSDAEDDEDWTAETLHSPANGSRYGRNWDNLLTLTSNARDIRRHNLQDVSSDTSSYNSDCRDEMEVALAVKAAELTNNQEARSKFRSSADLVHRLFVCVSGVADQLQTNFAGDLRNILKAVFLIHSSDRSDYDTLDDANNGECCERGEDAVVWGERSVESPPAWVPDQAAPMCMSCHAQFTVVRRRHHCRNCGKVSALRIKLELKGSSVLGAAPTLSRFQGTGM</sequence>
<dbReference type="InterPro" id="IPR011011">
    <property type="entry name" value="Znf_FYVE_PHD"/>
</dbReference>
<organism evidence="6 7">
    <name type="scientific">Ranatra chinensis</name>
    <dbReference type="NCBI Taxonomy" id="642074"/>
    <lineage>
        <taxon>Eukaryota</taxon>
        <taxon>Metazoa</taxon>
        <taxon>Ecdysozoa</taxon>
        <taxon>Arthropoda</taxon>
        <taxon>Hexapoda</taxon>
        <taxon>Insecta</taxon>
        <taxon>Pterygota</taxon>
        <taxon>Neoptera</taxon>
        <taxon>Paraneoptera</taxon>
        <taxon>Hemiptera</taxon>
        <taxon>Heteroptera</taxon>
        <taxon>Panheteroptera</taxon>
        <taxon>Nepomorpha</taxon>
        <taxon>Nepidae</taxon>
        <taxon>Ranatrinae</taxon>
        <taxon>Ranatra</taxon>
    </lineage>
</organism>
<keyword evidence="7" id="KW-1185">Reference proteome</keyword>
<dbReference type="InterPro" id="IPR000306">
    <property type="entry name" value="Znf_FYVE"/>
</dbReference>
<evidence type="ECO:0000259" key="5">
    <source>
        <dbReference type="SMART" id="SM00064"/>
    </source>
</evidence>
<evidence type="ECO:0000313" key="6">
    <source>
        <dbReference type="EMBL" id="KAL1138225.1"/>
    </source>
</evidence>